<dbReference type="InterPro" id="IPR045060">
    <property type="entry name" value="Phe-tRNA-ligase_IIc_bsu"/>
</dbReference>
<dbReference type="SMART" id="SM00873">
    <property type="entry name" value="B3_4"/>
    <property type="match status" value="1"/>
</dbReference>
<dbReference type="InterPro" id="IPR004531">
    <property type="entry name" value="Phe-tRNA-synth_IIc_bsu_arc_euk"/>
</dbReference>
<evidence type="ECO:0000256" key="7">
    <source>
        <dbReference type="ARBA" id="ARBA00022598"/>
    </source>
</evidence>
<evidence type="ECO:0000256" key="11">
    <source>
        <dbReference type="ARBA" id="ARBA00022842"/>
    </source>
</evidence>
<evidence type="ECO:0000313" key="17">
    <source>
        <dbReference type="Proteomes" id="UP001497525"/>
    </source>
</evidence>
<feature type="domain" description="B5" evidence="15">
    <location>
        <begin position="301"/>
        <end position="399"/>
    </location>
</feature>
<evidence type="ECO:0000256" key="8">
    <source>
        <dbReference type="ARBA" id="ARBA00022723"/>
    </source>
</evidence>
<dbReference type="GO" id="GO:0006432">
    <property type="term" value="P:phenylalanyl-tRNA aminoacylation"/>
    <property type="evidence" value="ECO:0007669"/>
    <property type="project" value="InterPro"/>
</dbReference>
<comment type="subcellular location">
    <subcellularLocation>
        <location evidence="2">Cytoplasm</location>
    </subcellularLocation>
</comment>
<evidence type="ECO:0000256" key="4">
    <source>
        <dbReference type="ARBA" id="ARBA00012814"/>
    </source>
</evidence>
<dbReference type="PANTHER" id="PTHR10947">
    <property type="entry name" value="PHENYLALANYL-TRNA SYNTHETASE BETA CHAIN AND LEUCINE-RICH REPEAT-CONTAINING PROTEIN 47"/>
    <property type="match status" value="1"/>
</dbReference>
<accession>A0AAV2TNC6</accession>
<comment type="cofactor">
    <cofactor evidence="1">
        <name>Mg(2+)</name>
        <dbReference type="ChEBI" id="CHEBI:18420"/>
    </cofactor>
</comment>
<evidence type="ECO:0000313" key="16">
    <source>
        <dbReference type="EMBL" id="CAL5137809.1"/>
    </source>
</evidence>
<dbReference type="CDD" id="cd00769">
    <property type="entry name" value="PheRS_beta_core"/>
    <property type="match status" value="1"/>
</dbReference>
<dbReference type="PROSITE" id="PS51483">
    <property type="entry name" value="B5"/>
    <property type="match status" value="1"/>
</dbReference>
<dbReference type="Pfam" id="PF18262">
    <property type="entry name" value="PhetRS_B1"/>
    <property type="match status" value="1"/>
</dbReference>
<evidence type="ECO:0000256" key="3">
    <source>
        <dbReference type="ARBA" id="ARBA00007438"/>
    </source>
</evidence>
<name>A0AAV2TNC6_CALDB</name>
<dbReference type="SUPFAM" id="SSF55681">
    <property type="entry name" value="Class II aaRS and biotin synthetases"/>
    <property type="match status" value="1"/>
</dbReference>
<dbReference type="InterPro" id="IPR020825">
    <property type="entry name" value="Phe-tRNA_synthase-like_B3/B4"/>
</dbReference>
<evidence type="ECO:0000256" key="14">
    <source>
        <dbReference type="ARBA" id="ARBA00033189"/>
    </source>
</evidence>
<dbReference type="Proteomes" id="UP001497525">
    <property type="component" value="Unassembled WGS sequence"/>
</dbReference>
<keyword evidence="9" id="KW-0547">Nucleotide-binding</keyword>
<dbReference type="FunFam" id="3.30.930.10:FF:000032">
    <property type="entry name" value="Phenylalanine--tRNA ligase beta subunit"/>
    <property type="match status" value="1"/>
</dbReference>
<dbReference type="GO" id="GO:0005524">
    <property type="term" value="F:ATP binding"/>
    <property type="evidence" value="ECO:0007669"/>
    <property type="project" value="UniProtKB-KW"/>
</dbReference>
<dbReference type="Gene3D" id="3.30.56.10">
    <property type="match status" value="2"/>
</dbReference>
<evidence type="ECO:0000256" key="2">
    <source>
        <dbReference type="ARBA" id="ARBA00004496"/>
    </source>
</evidence>
<dbReference type="GO" id="GO:0009328">
    <property type="term" value="C:phenylalanine-tRNA ligase complex"/>
    <property type="evidence" value="ECO:0007669"/>
    <property type="project" value="TreeGrafter"/>
</dbReference>
<protein>
    <recommendedName>
        <fullName evidence="5">Phenylalanine--tRNA ligase beta subunit</fullName>
        <ecNumber evidence="4">6.1.1.20</ecNumber>
    </recommendedName>
    <alternativeName>
        <fullName evidence="14">Phenylalanyl-tRNA synthetase beta subunit</fullName>
    </alternativeName>
</protein>
<dbReference type="EMBL" id="CAXLJL010000445">
    <property type="protein sequence ID" value="CAL5137809.1"/>
    <property type="molecule type" value="Genomic_DNA"/>
</dbReference>
<dbReference type="InterPro" id="IPR045864">
    <property type="entry name" value="aa-tRNA-synth_II/BPL/LPL"/>
</dbReference>
<dbReference type="Pfam" id="PF03484">
    <property type="entry name" value="B5"/>
    <property type="match status" value="1"/>
</dbReference>
<dbReference type="Pfam" id="PF17759">
    <property type="entry name" value="tRNA_synthFbeta"/>
    <property type="match status" value="1"/>
</dbReference>
<dbReference type="GO" id="GO:0003723">
    <property type="term" value="F:RNA binding"/>
    <property type="evidence" value="ECO:0007669"/>
    <property type="project" value="InterPro"/>
</dbReference>
<evidence type="ECO:0000259" key="15">
    <source>
        <dbReference type="PROSITE" id="PS51483"/>
    </source>
</evidence>
<evidence type="ECO:0000256" key="5">
    <source>
        <dbReference type="ARBA" id="ARBA00017032"/>
    </source>
</evidence>
<dbReference type="SUPFAM" id="SSF46955">
    <property type="entry name" value="Putative DNA-binding domain"/>
    <property type="match status" value="2"/>
</dbReference>
<comment type="similarity">
    <text evidence="3">Belongs to the phenylalanyl-tRNA synthetase beta subunit family. Type 2 subfamily.</text>
</comment>
<dbReference type="FunFam" id="3.50.40.10:FF:000002">
    <property type="entry name" value="phenylalanine--tRNA ligase beta subunit"/>
    <property type="match status" value="1"/>
</dbReference>
<keyword evidence="13" id="KW-0030">Aminoacyl-tRNA synthetase</keyword>
<keyword evidence="12" id="KW-0648">Protein biosynthesis</keyword>
<keyword evidence="6" id="KW-0963">Cytoplasm</keyword>
<dbReference type="InterPro" id="IPR009061">
    <property type="entry name" value="DNA-bd_dom_put_sf"/>
</dbReference>
<dbReference type="EC" id="6.1.1.20" evidence="4"/>
<keyword evidence="7" id="KW-0436">Ligase</keyword>
<keyword evidence="8" id="KW-0479">Metal-binding</keyword>
<keyword evidence="11" id="KW-0460">Magnesium</keyword>
<dbReference type="AlphaFoldDB" id="A0AAV2TNC6"/>
<evidence type="ECO:0000256" key="9">
    <source>
        <dbReference type="ARBA" id="ARBA00022741"/>
    </source>
</evidence>
<dbReference type="GO" id="GO:0000287">
    <property type="term" value="F:magnesium ion binding"/>
    <property type="evidence" value="ECO:0007669"/>
    <property type="project" value="InterPro"/>
</dbReference>
<dbReference type="PANTHER" id="PTHR10947:SF0">
    <property type="entry name" value="PHENYLALANINE--TRNA LIGASE BETA SUBUNIT"/>
    <property type="match status" value="1"/>
</dbReference>
<gene>
    <name evidence="16" type="ORF">CDAUBV1_LOCUS12299</name>
</gene>
<evidence type="ECO:0000256" key="1">
    <source>
        <dbReference type="ARBA" id="ARBA00001946"/>
    </source>
</evidence>
<dbReference type="InterPro" id="IPR041616">
    <property type="entry name" value="PheRS_beta_core"/>
</dbReference>
<dbReference type="SMART" id="SM00874">
    <property type="entry name" value="B5"/>
    <property type="match status" value="1"/>
</dbReference>
<dbReference type="InterPro" id="IPR005146">
    <property type="entry name" value="B3/B4_tRNA-bd"/>
</dbReference>
<evidence type="ECO:0000256" key="10">
    <source>
        <dbReference type="ARBA" id="ARBA00022840"/>
    </source>
</evidence>
<proteinExistence type="inferred from homology"/>
<dbReference type="GO" id="GO:0004826">
    <property type="term" value="F:phenylalanine-tRNA ligase activity"/>
    <property type="evidence" value="ECO:0007669"/>
    <property type="project" value="UniProtKB-EC"/>
</dbReference>
<comment type="caution">
    <text evidence="16">The sequence shown here is derived from an EMBL/GenBank/DDBJ whole genome shotgun (WGS) entry which is preliminary data.</text>
</comment>
<dbReference type="Gene3D" id="3.30.930.10">
    <property type="entry name" value="Bira Bifunctional Protein, Domain 2"/>
    <property type="match status" value="1"/>
</dbReference>
<evidence type="ECO:0000256" key="12">
    <source>
        <dbReference type="ARBA" id="ARBA00022917"/>
    </source>
</evidence>
<keyword evidence="10" id="KW-0067">ATP-binding</keyword>
<reference evidence="16" key="1">
    <citation type="submission" date="2024-06" db="EMBL/GenBank/DDBJ databases">
        <authorList>
            <person name="Liu X."/>
            <person name="Lenzi L."/>
            <person name="Haldenby T S."/>
            <person name="Uol C."/>
        </authorList>
    </citation>
    <scope>NUCLEOTIDE SEQUENCE</scope>
</reference>
<sequence>MPIVSIPEAALHAKLGHTYTDSEFEELCFQYGLELDEITTEKELVSREQGQDRAKECSSEKIYKVEVPANRSDLLCSEGLCRALMIFSGRMEVPTFFRSPVSNMIQIFVKPATREVRPYAIGAVLRNISLDEARFKSLIDLQEKLHQTIGRKRKLVAIGTHDLDKLEPPFVYDALTPKSICFVPLNKTQRYTGEELMKVYATDPHLKAYLPLVQDKPVYPVFSDARNTVLSMPPIINGEHSRISVNTRNIFLDITGTDLHKASIVLDTLVTMFSEYCDPPYTVEPVEVIHHDGSRTIYPRLDYRNEVVSIDYTNRLLGTQFTEQQVASLLHRMGLTTSPVANLIPENSDGELTVKTSSVQPTTCGLLSVLIPPTRHDILHACDIVEDVAIAYGYDNIPEQLPQTCCIAQSQPINRLTDMLRAEIAQMGFTEVLSFSLCSREDISTKLRQDLRSLPAVHVSNPKSAEFQVVRTTLLPGILNTLSSNRMLPLPLKVFEVQDVVLKDCSKDVGARNNRRVCAAYYNKSSGFEVMHGLLDRLMQLLCVRWKEAQTDLTSNSGDQSAVSYELRASEDPAFFAGRCADIVLAPGNSIVGRLGVVHPEVLHNFDLVMPCSVLDLDLQVFL</sequence>
<dbReference type="Gene3D" id="3.50.40.10">
    <property type="entry name" value="Phenylalanyl-trna Synthetase, Chain B, domain 3"/>
    <property type="match status" value="1"/>
</dbReference>
<dbReference type="InterPro" id="IPR005147">
    <property type="entry name" value="tRNA_synthase_B5-dom"/>
</dbReference>
<organism evidence="16 17">
    <name type="scientific">Calicophoron daubneyi</name>
    <name type="common">Rumen fluke</name>
    <name type="synonym">Paramphistomum daubneyi</name>
    <dbReference type="NCBI Taxonomy" id="300641"/>
    <lineage>
        <taxon>Eukaryota</taxon>
        <taxon>Metazoa</taxon>
        <taxon>Spiralia</taxon>
        <taxon>Lophotrochozoa</taxon>
        <taxon>Platyhelminthes</taxon>
        <taxon>Trematoda</taxon>
        <taxon>Digenea</taxon>
        <taxon>Plagiorchiida</taxon>
        <taxon>Pronocephalata</taxon>
        <taxon>Paramphistomoidea</taxon>
        <taxon>Paramphistomidae</taxon>
        <taxon>Calicophoron</taxon>
    </lineage>
</organism>
<evidence type="ECO:0000256" key="6">
    <source>
        <dbReference type="ARBA" id="ARBA00022490"/>
    </source>
</evidence>
<dbReference type="Pfam" id="PF03483">
    <property type="entry name" value="B3_4"/>
    <property type="match status" value="1"/>
</dbReference>
<evidence type="ECO:0000256" key="13">
    <source>
        <dbReference type="ARBA" id="ARBA00023146"/>
    </source>
</evidence>
<dbReference type="InterPro" id="IPR040659">
    <property type="entry name" value="PhetRS_B1"/>
</dbReference>
<dbReference type="NCBIfam" id="TIGR00471">
    <property type="entry name" value="pheT_arch"/>
    <property type="match status" value="1"/>
</dbReference>